<sequence length="334" mass="37489">MWVEVFNWLNELYYLLCIINFVGVLVPVLLAVALLTLLERKVLSYMQFRKGPNLVGPLGVLQPIADGLKLFIKENFKPYSASPFLFYFSPVVFFFLALLLWGVLPFFVSGINISLSLLFILTFSSLSVYAILCAGWASNSKYALLGSVRGVAQTVSYEVSLGLIVLPLVILVGGWSLANFNSAQSAGVWFGLPCFPLLIMWYISSLAETNRAPFDLTEGESELVSGYNVEYSGGPFALFFIGEYANIILMNVITVVLFLGGGSPFSNLVFYTLLIVGKSLFLIFSFLWVRASFPRIRYDQLMMLMWKGFLPLSISLLVFYYLFFSLFLGWSPHF</sequence>
<accession>A0AAU6PX35</accession>
<evidence type="ECO:0000256" key="2">
    <source>
        <dbReference type="ARBA" id="ARBA00010535"/>
    </source>
</evidence>
<dbReference type="PANTHER" id="PTHR11432">
    <property type="entry name" value="NADH DEHYDROGENASE SUBUNIT 1"/>
    <property type="match status" value="1"/>
</dbReference>
<dbReference type="PANTHER" id="PTHR11432:SF3">
    <property type="entry name" value="NADH-UBIQUINONE OXIDOREDUCTASE CHAIN 1"/>
    <property type="match status" value="1"/>
</dbReference>
<name>A0AAU6PX35_9ECHI</name>
<feature type="transmembrane region" description="Helical" evidence="9">
    <location>
        <begin position="236"/>
        <end position="262"/>
    </location>
</feature>
<geneLocation type="mitochondrion" evidence="10"/>
<dbReference type="EC" id="7.1.1.2" evidence="8"/>
<keyword evidence="8 10" id="KW-0496">Mitochondrion</keyword>
<comment type="subcellular location">
    <subcellularLocation>
        <location evidence="1">Membrane</location>
        <topology evidence="1">Multi-pass membrane protein</topology>
    </subcellularLocation>
    <subcellularLocation>
        <location evidence="7">Mitochondrion inner membrane</location>
        <topology evidence="7">Multi-pass membrane protein</topology>
    </subcellularLocation>
</comment>
<reference evidence="10" key="1">
    <citation type="submission" date="2022-07" db="EMBL/GenBank/DDBJ databases">
        <title>Ophionereis sp WZD_zsw mitochondrion, complete genome.</title>
        <authorList>
            <person name="Deng Z."/>
            <person name="Liao X."/>
        </authorList>
    </citation>
    <scope>NUCLEOTIDE SEQUENCE</scope>
</reference>
<dbReference type="GO" id="GO:0009060">
    <property type="term" value="P:aerobic respiration"/>
    <property type="evidence" value="ECO:0007669"/>
    <property type="project" value="TreeGrafter"/>
</dbReference>
<feature type="transmembrane region" description="Helical" evidence="9">
    <location>
        <begin position="84"/>
        <end position="107"/>
    </location>
</feature>
<evidence type="ECO:0000256" key="6">
    <source>
        <dbReference type="ARBA" id="ARBA00023136"/>
    </source>
</evidence>
<keyword evidence="5 9" id="KW-1133">Transmembrane helix</keyword>
<protein>
    <recommendedName>
        <fullName evidence="3 8">NADH-ubiquinone oxidoreductase chain 1</fullName>
        <ecNumber evidence="8">7.1.1.2</ecNumber>
    </recommendedName>
</protein>
<organism evidence="10">
    <name type="scientific">Ophionereis sp</name>
    <dbReference type="NCBI Taxonomy" id="3135531"/>
    <lineage>
        <taxon>Eukaryota</taxon>
        <taxon>Metazoa</taxon>
        <taxon>Echinodermata</taxon>
        <taxon>Eleutherozoa</taxon>
        <taxon>Asterozoa</taxon>
        <taxon>Ophiuroidea</taxon>
        <taxon>Myophiuroidea</taxon>
        <taxon>Metophiurida</taxon>
        <taxon>Ophintegrida</taxon>
        <taxon>Amphilepidida</taxon>
        <taxon>Ophiurina</taxon>
        <taxon>Gnathophiurina</taxon>
        <taxon>Ophiactoidea</taxon>
        <taxon>Ophionereidae</taxon>
        <taxon>Ophionereis</taxon>
    </lineage>
</organism>
<dbReference type="InterPro" id="IPR018086">
    <property type="entry name" value="NADH_UbQ_OxRdtase_su1_CS"/>
</dbReference>
<proteinExistence type="inferred from homology"/>
<evidence type="ECO:0000256" key="4">
    <source>
        <dbReference type="ARBA" id="ARBA00022692"/>
    </source>
</evidence>
<evidence type="ECO:0000313" key="10">
    <source>
        <dbReference type="EMBL" id="WYA84673.1"/>
    </source>
</evidence>
<feature type="transmembrane region" description="Helical" evidence="9">
    <location>
        <begin position="12"/>
        <end position="38"/>
    </location>
</feature>
<evidence type="ECO:0000256" key="5">
    <source>
        <dbReference type="ARBA" id="ARBA00022989"/>
    </source>
</evidence>
<dbReference type="GO" id="GO:0003954">
    <property type="term" value="F:NADH dehydrogenase activity"/>
    <property type="evidence" value="ECO:0007669"/>
    <property type="project" value="TreeGrafter"/>
</dbReference>
<keyword evidence="8" id="KW-0830">Ubiquinone</keyword>
<feature type="transmembrane region" description="Helical" evidence="9">
    <location>
        <begin position="268"/>
        <end position="289"/>
    </location>
</feature>
<gene>
    <name evidence="10" type="primary">nad1</name>
</gene>
<keyword evidence="7" id="KW-0520">NAD</keyword>
<dbReference type="GO" id="GO:0008137">
    <property type="term" value="F:NADH dehydrogenase (ubiquinone) activity"/>
    <property type="evidence" value="ECO:0007669"/>
    <property type="project" value="UniProtKB-EC"/>
</dbReference>
<feature type="transmembrane region" description="Helical" evidence="9">
    <location>
        <begin position="309"/>
        <end position="330"/>
    </location>
</feature>
<comment type="similarity">
    <text evidence="2 7">Belongs to the complex I subunit 1 family.</text>
</comment>
<dbReference type="PROSITE" id="PS00667">
    <property type="entry name" value="COMPLEX1_ND1_1"/>
    <property type="match status" value="1"/>
</dbReference>
<keyword evidence="4 7" id="KW-0812">Transmembrane</keyword>
<dbReference type="GO" id="GO:0005743">
    <property type="term" value="C:mitochondrial inner membrane"/>
    <property type="evidence" value="ECO:0007669"/>
    <property type="project" value="UniProtKB-SubCell"/>
</dbReference>
<evidence type="ECO:0000256" key="8">
    <source>
        <dbReference type="RuleBase" id="RU000473"/>
    </source>
</evidence>
<dbReference type="AlphaFoldDB" id="A0AAU6PX35"/>
<dbReference type="InterPro" id="IPR001694">
    <property type="entry name" value="NADH_UbQ_OxRdtase_su1/FPO"/>
</dbReference>
<feature type="transmembrane region" description="Helical" evidence="9">
    <location>
        <begin position="113"/>
        <end position="138"/>
    </location>
</feature>
<dbReference type="Pfam" id="PF00146">
    <property type="entry name" value="NADHdh"/>
    <property type="match status" value="1"/>
</dbReference>
<comment type="catalytic activity">
    <reaction evidence="8">
        <text>a ubiquinone + NADH + 5 H(+)(in) = a ubiquinol + NAD(+) + 4 H(+)(out)</text>
        <dbReference type="Rhea" id="RHEA:29091"/>
        <dbReference type="Rhea" id="RHEA-COMP:9565"/>
        <dbReference type="Rhea" id="RHEA-COMP:9566"/>
        <dbReference type="ChEBI" id="CHEBI:15378"/>
        <dbReference type="ChEBI" id="CHEBI:16389"/>
        <dbReference type="ChEBI" id="CHEBI:17976"/>
        <dbReference type="ChEBI" id="CHEBI:57540"/>
        <dbReference type="ChEBI" id="CHEBI:57945"/>
        <dbReference type="EC" id="7.1.1.2"/>
    </reaction>
</comment>
<evidence type="ECO:0000256" key="9">
    <source>
        <dbReference type="SAM" id="Phobius"/>
    </source>
</evidence>
<dbReference type="HAMAP" id="MF_01350">
    <property type="entry name" value="NDH1_NuoH"/>
    <property type="match status" value="1"/>
</dbReference>
<dbReference type="EMBL" id="ON974984">
    <property type="protein sequence ID" value="WYA84673.1"/>
    <property type="molecule type" value="Genomic_DNA"/>
</dbReference>
<evidence type="ECO:0000256" key="3">
    <source>
        <dbReference type="ARBA" id="ARBA00021009"/>
    </source>
</evidence>
<feature type="transmembrane region" description="Helical" evidence="9">
    <location>
        <begin position="186"/>
        <end position="203"/>
    </location>
</feature>
<evidence type="ECO:0000256" key="7">
    <source>
        <dbReference type="RuleBase" id="RU000471"/>
    </source>
</evidence>
<feature type="transmembrane region" description="Helical" evidence="9">
    <location>
        <begin position="159"/>
        <end position="180"/>
    </location>
</feature>
<evidence type="ECO:0000256" key="1">
    <source>
        <dbReference type="ARBA" id="ARBA00004141"/>
    </source>
</evidence>
<keyword evidence="6 9" id="KW-0472">Membrane</keyword>
<dbReference type="PROSITE" id="PS00668">
    <property type="entry name" value="COMPLEX1_ND1_2"/>
    <property type="match status" value="1"/>
</dbReference>